<dbReference type="InterPro" id="IPR003615">
    <property type="entry name" value="HNH_nuc"/>
</dbReference>
<dbReference type="RefSeq" id="WP_149296354.1">
    <property type="nucleotide sequence ID" value="NZ_CP043473.1"/>
</dbReference>
<keyword evidence="2" id="KW-0378">Hydrolase</keyword>
<dbReference type="CDD" id="cd00085">
    <property type="entry name" value="HNHc"/>
    <property type="match status" value="1"/>
</dbReference>
<evidence type="ECO:0000313" key="2">
    <source>
        <dbReference type="EMBL" id="QEL55999.1"/>
    </source>
</evidence>
<gene>
    <name evidence="2" type="ORF">FYK34_10730</name>
</gene>
<dbReference type="InterPro" id="IPR002711">
    <property type="entry name" value="HNH"/>
</dbReference>
<dbReference type="GO" id="GO:0003676">
    <property type="term" value="F:nucleic acid binding"/>
    <property type="evidence" value="ECO:0007669"/>
    <property type="project" value="InterPro"/>
</dbReference>
<sequence length="249" mass="28101">MNRKSFIQSQGATCANWTWSWSFINVEKRTIIFGAWDKYTEGSKSLIFSEAWATNPAGRKKPAYRQSREHIRLVEEEGYKLLTFPMIFSDELKDEDGSGPSKIKGFQPVLTAKSLVRAGGNWYAFNGRTNTSIPEEVQNPEKFVEGAAKTIAVNAYERNSKARSACIKHYGAVCAVCDFNFEAAYGAIGKDFIHVHHIVPLSEIRREYELDPVRDLIPICPNCHAVIHLTQPAMSIEELRICLTKPRDA</sequence>
<feature type="domain" description="HNH" evidence="1">
    <location>
        <begin position="174"/>
        <end position="225"/>
    </location>
</feature>
<keyword evidence="3" id="KW-1185">Reference proteome</keyword>
<protein>
    <submittedName>
        <fullName evidence="2">HNH endonuclease</fullName>
    </submittedName>
</protein>
<keyword evidence="2" id="KW-0540">Nuclease</keyword>
<reference evidence="2 3" key="1">
    <citation type="submission" date="2019-08" db="EMBL/GenBank/DDBJ databases">
        <title>Chromobacterium paludis, a novel bacterium isolated from a Maryland marsh pond.</title>
        <authorList>
            <person name="Blackburn M.B."/>
            <person name="Gundersen-Rindal D.E."/>
        </authorList>
    </citation>
    <scope>NUCLEOTIDE SEQUENCE [LARGE SCALE GENOMIC DNA]</scope>
    <source>
        <strain evidence="3">IIBBL 257-1</strain>
    </source>
</reference>
<dbReference type="EMBL" id="CP043473">
    <property type="protein sequence ID" value="QEL55999.1"/>
    <property type="molecule type" value="Genomic_DNA"/>
</dbReference>
<dbReference type="Pfam" id="PF01844">
    <property type="entry name" value="HNH"/>
    <property type="match status" value="1"/>
</dbReference>
<evidence type="ECO:0000313" key="3">
    <source>
        <dbReference type="Proteomes" id="UP000322079"/>
    </source>
</evidence>
<proteinExistence type="predicted"/>
<dbReference type="AlphaFoldDB" id="A0A5C1DJ61"/>
<dbReference type="Proteomes" id="UP000322079">
    <property type="component" value="Chromosome"/>
</dbReference>
<dbReference type="GO" id="GO:0004519">
    <property type="term" value="F:endonuclease activity"/>
    <property type="evidence" value="ECO:0007669"/>
    <property type="project" value="UniProtKB-KW"/>
</dbReference>
<accession>A0A5C1DJ61</accession>
<keyword evidence="2" id="KW-0255">Endonuclease</keyword>
<dbReference type="GO" id="GO:0008270">
    <property type="term" value="F:zinc ion binding"/>
    <property type="evidence" value="ECO:0007669"/>
    <property type="project" value="InterPro"/>
</dbReference>
<name>A0A5C1DJ61_9NEIS</name>
<dbReference type="KEGG" id="chrm:FYK34_10730"/>
<evidence type="ECO:0000259" key="1">
    <source>
        <dbReference type="Pfam" id="PF01844"/>
    </source>
</evidence>
<organism evidence="2 3">
    <name type="scientific">Chromobacterium paludis</name>
    <dbReference type="NCBI Taxonomy" id="2605945"/>
    <lineage>
        <taxon>Bacteria</taxon>
        <taxon>Pseudomonadati</taxon>
        <taxon>Pseudomonadota</taxon>
        <taxon>Betaproteobacteria</taxon>
        <taxon>Neisseriales</taxon>
        <taxon>Chromobacteriaceae</taxon>
        <taxon>Chromobacterium</taxon>
    </lineage>
</organism>